<feature type="region of interest" description="Disordered" evidence="1">
    <location>
        <begin position="1"/>
        <end position="59"/>
    </location>
</feature>
<keyword evidence="3" id="KW-1185">Reference proteome</keyword>
<feature type="non-terminal residue" evidence="2">
    <location>
        <position position="1"/>
    </location>
</feature>
<comment type="caution">
    <text evidence="2">The sequence shown here is derived from an EMBL/GenBank/DDBJ whole genome shotgun (WGS) entry which is preliminary data.</text>
</comment>
<evidence type="ECO:0000313" key="3">
    <source>
        <dbReference type="Proteomes" id="UP001274830"/>
    </source>
</evidence>
<organism evidence="2 3">
    <name type="scientific">Recurvomyces mirabilis</name>
    <dbReference type="NCBI Taxonomy" id="574656"/>
    <lineage>
        <taxon>Eukaryota</taxon>
        <taxon>Fungi</taxon>
        <taxon>Dikarya</taxon>
        <taxon>Ascomycota</taxon>
        <taxon>Pezizomycotina</taxon>
        <taxon>Dothideomycetes</taxon>
        <taxon>Dothideomycetidae</taxon>
        <taxon>Mycosphaerellales</taxon>
        <taxon>Teratosphaeriaceae</taxon>
        <taxon>Recurvomyces</taxon>
    </lineage>
</organism>
<evidence type="ECO:0000256" key="1">
    <source>
        <dbReference type="SAM" id="MobiDB-lite"/>
    </source>
</evidence>
<accession>A0AAE0WKS7</accession>
<name>A0AAE0WKS7_9PEZI</name>
<dbReference type="AlphaFoldDB" id="A0AAE0WKS7"/>
<sequence length="196" mass="21611">TTPDQMHAGVNIQSTPTLNPPTHPHQGQQLPQQTAPVQPPSSPFGQMQLPPNPNPRLRYHDNAASGYLFDPMPDSANPNYLQYNNPQADPQSASGVTRYLADTEHDFVSHEEVNANHVLGLDPPFGYDFDDGGVMEGLMKQMDFPMAGAGGIDPSADHIMPDQGFEPWSWVSKDEMYRPIVYPQFTTPREQATVVG</sequence>
<reference evidence="2" key="1">
    <citation type="submission" date="2023-07" db="EMBL/GenBank/DDBJ databases">
        <title>Black Yeasts Isolated from many extreme environments.</title>
        <authorList>
            <person name="Coleine C."/>
            <person name="Stajich J.E."/>
            <person name="Selbmann L."/>
        </authorList>
    </citation>
    <scope>NUCLEOTIDE SEQUENCE</scope>
    <source>
        <strain evidence="2">CCFEE 5485</strain>
    </source>
</reference>
<gene>
    <name evidence="2" type="ORF">LTR78_006434</name>
</gene>
<dbReference type="EMBL" id="JAUTXT010000024">
    <property type="protein sequence ID" value="KAK3673530.1"/>
    <property type="molecule type" value="Genomic_DNA"/>
</dbReference>
<feature type="compositionally biased region" description="Polar residues" evidence="1">
    <location>
        <begin position="25"/>
        <end position="36"/>
    </location>
</feature>
<protein>
    <submittedName>
        <fullName evidence="2">Uncharacterized protein</fullName>
    </submittedName>
</protein>
<dbReference type="Proteomes" id="UP001274830">
    <property type="component" value="Unassembled WGS sequence"/>
</dbReference>
<proteinExistence type="predicted"/>
<evidence type="ECO:0000313" key="2">
    <source>
        <dbReference type="EMBL" id="KAK3673530.1"/>
    </source>
</evidence>